<dbReference type="Pfam" id="PF01909">
    <property type="entry name" value="NTP_transf_2"/>
    <property type="match status" value="1"/>
</dbReference>
<dbReference type="HAMAP" id="MF_00277">
    <property type="entry name" value="PII_uridylyl_transf"/>
    <property type="match status" value="1"/>
</dbReference>
<evidence type="ECO:0000256" key="6">
    <source>
        <dbReference type="ARBA" id="ARBA00023268"/>
    </source>
</evidence>
<evidence type="ECO:0000313" key="12">
    <source>
        <dbReference type="Proteomes" id="UP000528457"/>
    </source>
</evidence>
<dbReference type="Pfam" id="PF01966">
    <property type="entry name" value="HD"/>
    <property type="match status" value="1"/>
</dbReference>
<keyword evidence="5 8" id="KW-0460">Magnesium</keyword>
<dbReference type="SMART" id="SM00471">
    <property type="entry name" value="HDc"/>
    <property type="match status" value="1"/>
</dbReference>
<dbReference type="CDD" id="cd04900">
    <property type="entry name" value="ACT_UUR-like_1"/>
    <property type="match status" value="1"/>
</dbReference>
<dbReference type="NCBIfam" id="NF001366">
    <property type="entry name" value="PRK00275.1"/>
    <property type="match status" value="1"/>
</dbReference>
<sequence>MSDIDAIPYFEKPILFFEQGAFRKQLQKRNAISVFKEAIAEVNEQFDLRFREGENIRHLIYDRATFIDCLLHYAWHLFSWSEGIALLAVGGYGRGELHPYSDIDILVLTEDDEILNQGPQSNIENIQNFVTLLWDFGLAIGHSVRSIPQCIELAKDDITIATNLMEARTLAGSARLQLLLQAHTSADKIWTAADFFRAKYTEQYERHKKHNHTEYNLEPNIKNAPGGLRDIQTISWVAKRFFGVNNFKQLAGRGLFTDEEYNILLAGEEDLWRVRYALHMLAGRAEERLLFDYQKEIAKLLGYQDDTRLGVENFMRWYYRTVLALREVNDVMLHYLDEVILQAGQHSQPSQINDRFQRVDNYIEVTHDKVFEQTPSALLEIFVLLGLDRSLVGVRASTIRLIREHRHLIDEDFRENPDNQHLFLTLLRSPVGLVTQLRRMKRYGILGLYLPEFGRVTGQMQHDLFHIYTVDAHTLLVIKFMRRFREEGAAERFPIASHVMKRLPKQELLYIAGLYHDIGKGRGGDHSELGAVDAREFCERHGLSKRETRLIAWLVEKHLLMSTVSQKQDISDPDVIHNFALEVGDQTRLDYLYALTVADMNATNPDVWNSWRASLMRQLYIETKRALRRGLENPVDAQELLEETRHNALAKLADKGINEEQAQSFWQDMDDEYFLRESHIDIALQTEAVLKHREQENDEEPLIQISETTTHGYEGATQVFLRVKDQANVFAAAAIAFSQLGLSIVDARIYTDSSGYTIDTFYVLDENGNSLGEDEASKNKILQALKEELALVGEYSDIIKRRTARELKYFAMPTRTSINTDFRSGHTVLEVTSPDRPGFLAIIAEAFTEFGIQLLNAKITTLGERVEDVFFISNADGQPLSDPKLCEDLQATICRRLDRQVQKEAS</sequence>
<evidence type="ECO:0000256" key="4">
    <source>
        <dbReference type="ARBA" id="ARBA00022801"/>
    </source>
</evidence>
<keyword evidence="6 8" id="KW-0511">Multifunctional enzyme</keyword>
<dbReference type="Proteomes" id="UP000528457">
    <property type="component" value="Unassembled WGS sequence"/>
</dbReference>
<dbReference type="InterPro" id="IPR010043">
    <property type="entry name" value="UTase/UR"/>
</dbReference>
<dbReference type="InterPro" id="IPR003607">
    <property type="entry name" value="HD/PDEase_dom"/>
</dbReference>
<dbReference type="GO" id="GO:0008773">
    <property type="term" value="F:[protein-PII] uridylyltransferase activity"/>
    <property type="evidence" value="ECO:0007669"/>
    <property type="project" value="UniProtKB-UniRule"/>
</dbReference>
<dbReference type="InterPro" id="IPR013546">
    <property type="entry name" value="PII_UdlTrfase/GS_AdlTrfase"/>
</dbReference>
<evidence type="ECO:0000256" key="1">
    <source>
        <dbReference type="ARBA" id="ARBA00022679"/>
    </source>
</evidence>
<keyword evidence="3" id="KW-0677">Repeat</keyword>
<dbReference type="InterPro" id="IPR043519">
    <property type="entry name" value="NT_sf"/>
</dbReference>
<accession>A0A7X0MW20</accession>
<dbReference type="Gene3D" id="3.30.70.260">
    <property type="match status" value="1"/>
</dbReference>
<dbReference type="SUPFAM" id="SSF81301">
    <property type="entry name" value="Nucleotidyltransferase"/>
    <property type="match status" value="1"/>
</dbReference>
<keyword evidence="1 8" id="KW-0808">Transferase</keyword>
<dbReference type="FunFam" id="1.10.3090.10:FF:000005">
    <property type="entry name" value="Bifunctional uridylyltransferase/uridylyl-removing enzyme"/>
    <property type="match status" value="1"/>
</dbReference>
<dbReference type="CDD" id="cd00077">
    <property type="entry name" value="HDc"/>
    <property type="match status" value="1"/>
</dbReference>
<name>A0A7X0MW20_9GAMM</name>
<comment type="caution">
    <text evidence="8">Lacks conserved residue(s) required for the propagation of feature annotation.</text>
</comment>
<evidence type="ECO:0000259" key="9">
    <source>
        <dbReference type="PROSITE" id="PS51671"/>
    </source>
</evidence>
<keyword evidence="2 8" id="KW-0548">Nucleotidyltransferase</keyword>
<feature type="domain" description="HD" evidence="10">
    <location>
        <begin position="470"/>
        <end position="592"/>
    </location>
</feature>
<dbReference type="AlphaFoldDB" id="A0A7X0MW20"/>
<evidence type="ECO:0000313" key="11">
    <source>
        <dbReference type="EMBL" id="MBB6522331.1"/>
    </source>
</evidence>
<dbReference type="RefSeq" id="WP_166846116.1">
    <property type="nucleotide sequence ID" value="NZ_JAAONY010000002.1"/>
</dbReference>
<comment type="similarity">
    <text evidence="8">Belongs to the GlnD family.</text>
</comment>
<dbReference type="InterPro" id="IPR002934">
    <property type="entry name" value="Polymerase_NTP_transf_dom"/>
</dbReference>
<dbReference type="InterPro" id="IPR002912">
    <property type="entry name" value="ACT_dom"/>
</dbReference>
<organism evidence="11 12">
    <name type="scientific">Pseudoteredinibacter isoporae</name>
    <dbReference type="NCBI Taxonomy" id="570281"/>
    <lineage>
        <taxon>Bacteria</taxon>
        <taxon>Pseudomonadati</taxon>
        <taxon>Pseudomonadota</taxon>
        <taxon>Gammaproteobacteria</taxon>
        <taxon>Cellvibrionales</taxon>
        <taxon>Cellvibrionaceae</taxon>
        <taxon>Pseudoteredinibacter</taxon>
    </lineage>
</organism>
<dbReference type="PROSITE" id="PS51671">
    <property type="entry name" value="ACT"/>
    <property type="match status" value="2"/>
</dbReference>
<proteinExistence type="inferred from homology"/>
<dbReference type="EMBL" id="JACHHT010000002">
    <property type="protein sequence ID" value="MBB6522331.1"/>
    <property type="molecule type" value="Genomic_DNA"/>
</dbReference>
<evidence type="ECO:0000256" key="2">
    <source>
        <dbReference type="ARBA" id="ARBA00022695"/>
    </source>
</evidence>
<evidence type="ECO:0000256" key="5">
    <source>
        <dbReference type="ARBA" id="ARBA00022842"/>
    </source>
</evidence>
<dbReference type="GO" id="GO:0008081">
    <property type="term" value="F:phosphoric diester hydrolase activity"/>
    <property type="evidence" value="ECO:0007669"/>
    <property type="project" value="UniProtKB-UniRule"/>
</dbReference>
<comment type="catalytic activity">
    <reaction evidence="8">
        <text>[protein-PII]-L-tyrosine + UTP = [protein-PII]-uridylyl-L-tyrosine + diphosphate</text>
        <dbReference type="Rhea" id="RHEA:13673"/>
        <dbReference type="Rhea" id="RHEA-COMP:12147"/>
        <dbReference type="Rhea" id="RHEA-COMP:12148"/>
        <dbReference type="ChEBI" id="CHEBI:33019"/>
        <dbReference type="ChEBI" id="CHEBI:46398"/>
        <dbReference type="ChEBI" id="CHEBI:46858"/>
        <dbReference type="ChEBI" id="CHEBI:90602"/>
        <dbReference type="EC" id="2.7.7.59"/>
    </reaction>
</comment>
<dbReference type="SUPFAM" id="SSF109604">
    <property type="entry name" value="HD-domain/PDEase-like"/>
    <property type="match status" value="1"/>
</dbReference>
<dbReference type="FunCoup" id="A0A7X0MW20">
    <property type="interactions" value="271"/>
</dbReference>
<comment type="function">
    <text evidence="8">Modifies, by uridylylation and deuridylylation, the PII regulatory proteins (GlnB and homologs), in response to the nitrogen status of the cell that GlnD senses through the glutamine level. Under low glutamine levels, catalyzes the conversion of the PII proteins and UTP to PII-UMP and PPi, while under higher glutamine levels, GlnD hydrolyzes PII-UMP to PII and UMP (deuridylylation). Thus, controls uridylylation state and activity of the PII proteins, and plays an important role in the regulation of nitrogen metabolism.</text>
</comment>
<dbReference type="CDD" id="cd04899">
    <property type="entry name" value="ACT_ACR-UUR-like_2"/>
    <property type="match status" value="1"/>
</dbReference>
<dbReference type="GO" id="GO:0008893">
    <property type="term" value="F:guanosine-3',5'-bis(diphosphate) 3'-diphosphatase activity"/>
    <property type="evidence" value="ECO:0007669"/>
    <property type="project" value="UniProtKB-EC"/>
</dbReference>
<dbReference type="PROSITE" id="PS51831">
    <property type="entry name" value="HD"/>
    <property type="match status" value="1"/>
</dbReference>
<dbReference type="InterPro" id="IPR045865">
    <property type="entry name" value="ACT-like_dom_sf"/>
</dbReference>
<protein>
    <recommendedName>
        <fullName evidence="8">Bifunctional uridylyltransferase/uridylyl-removing enzyme</fullName>
        <shortName evidence="8">UTase/UR</shortName>
    </recommendedName>
    <alternativeName>
        <fullName evidence="8">Bifunctional [protein-PII] modification enzyme</fullName>
    </alternativeName>
    <alternativeName>
        <fullName evidence="8">Bifunctional nitrogen sensor protein</fullName>
    </alternativeName>
    <domain>
        <recommendedName>
            <fullName evidence="8">[Protein-PII] uridylyltransferase</fullName>
            <shortName evidence="8">PII uridylyltransferase</shortName>
            <shortName evidence="8">UTase</shortName>
            <ecNumber evidence="8">2.7.7.59</ecNumber>
        </recommendedName>
    </domain>
    <domain>
        <recommendedName>
            <fullName evidence="8">[Protein-PII]-UMP uridylyl-removing enzyme</fullName>
            <shortName evidence="8">UR</shortName>
            <ecNumber evidence="8">3.1.4.-</ecNumber>
        </recommendedName>
    </domain>
</protein>
<dbReference type="CDD" id="cd05401">
    <property type="entry name" value="NT_GlnE_GlnD_like"/>
    <property type="match status" value="1"/>
</dbReference>
<dbReference type="NCBIfam" id="TIGR01693">
    <property type="entry name" value="UTase_glnD"/>
    <property type="match status" value="1"/>
</dbReference>
<evidence type="ECO:0000256" key="3">
    <source>
        <dbReference type="ARBA" id="ARBA00022737"/>
    </source>
</evidence>
<feature type="domain" description="ACT" evidence="9">
    <location>
        <begin position="828"/>
        <end position="906"/>
    </location>
</feature>
<dbReference type="GO" id="GO:0006808">
    <property type="term" value="P:regulation of nitrogen utilization"/>
    <property type="evidence" value="ECO:0007669"/>
    <property type="project" value="UniProtKB-UniRule"/>
</dbReference>
<feature type="domain" description="ACT" evidence="9">
    <location>
        <begin position="718"/>
        <end position="800"/>
    </location>
</feature>
<dbReference type="InParanoid" id="A0A7X0MW20"/>
<evidence type="ECO:0000259" key="10">
    <source>
        <dbReference type="PROSITE" id="PS51831"/>
    </source>
</evidence>
<keyword evidence="4 8" id="KW-0378">Hydrolase</keyword>
<comment type="activity regulation">
    <text evidence="8">Uridylyltransferase (UTase) activity is inhibited by glutamine, while glutamine activates uridylyl-removing (UR) activity.</text>
</comment>
<evidence type="ECO:0000256" key="7">
    <source>
        <dbReference type="ARBA" id="ARBA00047968"/>
    </source>
</evidence>
<comment type="catalytic activity">
    <reaction evidence="8">
        <text>[protein-PII]-uridylyl-L-tyrosine + H2O = [protein-PII]-L-tyrosine + UMP + H(+)</text>
        <dbReference type="Rhea" id="RHEA:48600"/>
        <dbReference type="Rhea" id="RHEA-COMP:12147"/>
        <dbReference type="Rhea" id="RHEA-COMP:12148"/>
        <dbReference type="ChEBI" id="CHEBI:15377"/>
        <dbReference type="ChEBI" id="CHEBI:15378"/>
        <dbReference type="ChEBI" id="CHEBI:46858"/>
        <dbReference type="ChEBI" id="CHEBI:57865"/>
        <dbReference type="ChEBI" id="CHEBI:90602"/>
    </reaction>
</comment>
<comment type="domain">
    <text evidence="8">Has four distinct domains: an N-terminal nucleotidyltransferase (NT) domain responsible for UTase activity, a central HD domain that encodes UR activity, and two C-terminal ACT domains that seem to have a role in glutamine sensing.</text>
</comment>
<dbReference type="InterPro" id="IPR006674">
    <property type="entry name" value="HD_domain"/>
</dbReference>
<comment type="catalytic activity">
    <reaction evidence="7">
        <text>guanosine 3',5'-bis(diphosphate) + H2O = GDP + diphosphate + H(+)</text>
        <dbReference type="Rhea" id="RHEA:14253"/>
        <dbReference type="ChEBI" id="CHEBI:15377"/>
        <dbReference type="ChEBI" id="CHEBI:15378"/>
        <dbReference type="ChEBI" id="CHEBI:33019"/>
        <dbReference type="ChEBI" id="CHEBI:58189"/>
        <dbReference type="ChEBI" id="CHEBI:77828"/>
        <dbReference type="EC" id="3.1.7.2"/>
    </reaction>
</comment>
<dbReference type="SUPFAM" id="SSF55021">
    <property type="entry name" value="ACT-like"/>
    <property type="match status" value="2"/>
</dbReference>
<dbReference type="EC" id="2.7.7.59" evidence="8"/>
<evidence type="ECO:0000256" key="8">
    <source>
        <dbReference type="HAMAP-Rule" id="MF_00277"/>
    </source>
</evidence>
<comment type="caution">
    <text evidence="11">The sequence shown here is derived from an EMBL/GenBank/DDBJ whole genome shotgun (WGS) entry which is preliminary data.</text>
</comment>
<dbReference type="PIRSF" id="PIRSF006288">
    <property type="entry name" value="PII_uridyltransf"/>
    <property type="match status" value="1"/>
</dbReference>
<dbReference type="PANTHER" id="PTHR47320:SF1">
    <property type="entry name" value="BIFUNCTIONAL URIDYLYLTRANSFERASE_URIDYLYL-REMOVING ENZYME"/>
    <property type="match status" value="1"/>
</dbReference>
<reference evidence="11 12" key="1">
    <citation type="submission" date="2020-08" db="EMBL/GenBank/DDBJ databases">
        <title>Genomic Encyclopedia of Type Strains, Phase IV (KMG-IV): sequencing the most valuable type-strain genomes for metagenomic binning, comparative biology and taxonomic classification.</title>
        <authorList>
            <person name="Goeker M."/>
        </authorList>
    </citation>
    <scope>NUCLEOTIDE SEQUENCE [LARGE SCALE GENOMIC DNA]</scope>
    <source>
        <strain evidence="11 12">DSM 22368</strain>
    </source>
</reference>
<dbReference type="Pfam" id="PF08335">
    <property type="entry name" value="GlnD_UR_UTase"/>
    <property type="match status" value="1"/>
</dbReference>
<dbReference type="Gene3D" id="1.10.3210.10">
    <property type="entry name" value="Hypothetical protein af1432"/>
    <property type="match status" value="1"/>
</dbReference>
<comment type="cofactor">
    <cofactor evidence="8">
        <name>Mg(2+)</name>
        <dbReference type="ChEBI" id="CHEBI:18420"/>
    </cofactor>
</comment>
<gene>
    <name evidence="8" type="primary">glnD</name>
    <name evidence="11" type="ORF">HNR48_002616</name>
</gene>
<feature type="region of interest" description="Uridylyltransferase" evidence="8">
    <location>
        <begin position="1"/>
        <end position="351"/>
    </location>
</feature>
<dbReference type="EC" id="3.1.4.-" evidence="8"/>
<dbReference type="PANTHER" id="PTHR47320">
    <property type="entry name" value="BIFUNCTIONAL URIDYLYLTRANSFERASE/URIDYLYL-REMOVING ENZYME"/>
    <property type="match status" value="1"/>
</dbReference>
<keyword evidence="12" id="KW-1185">Reference proteome</keyword>
<dbReference type="SUPFAM" id="SSF81593">
    <property type="entry name" value="Nucleotidyltransferase substrate binding subunit/domain"/>
    <property type="match status" value="1"/>
</dbReference>